<dbReference type="AlphaFoldDB" id="A0A9J6DBM8"/>
<sequence>MSLTPGVALIGGACSACRQRCERFSARRAQGHVPINAAGMNGLPPEARAPRSPTCPPLHVPPPRGSRVAIGSSIGLEDIPWRHLRNDVTQRMPGWLCLLEHRISCAFAVDTVRASICFEAQCFKNRALRGPTRLVERPGITHSRGPANFAGTPVRTRRARFGGDTHAQFSLTCLRAAREGKRAEKKAKCQRTSVEGTCGQPARGERAARGWQPLSRDLGGTWGRWCRRPSASAPHDRQRR</sequence>
<evidence type="ECO:0000313" key="2">
    <source>
        <dbReference type="Proteomes" id="UP000821866"/>
    </source>
</evidence>
<reference evidence="1" key="1">
    <citation type="journal article" date="2020" name="Cell">
        <title>Large-Scale Comparative Analyses of Tick Genomes Elucidate Their Genetic Diversity and Vector Capacities.</title>
        <authorList>
            <consortium name="Tick Genome and Microbiome Consortium (TIGMIC)"/>
            <person name="Jia N."/>
            <person name="Wang J."/>
            <person name="Shi W."/>
            <person name="Du L."/>
            <person name="Sun Y."/>
            <person name="Zhan W."/>
            <person name="Jiang J.F."/>
            <person name="Wang Q."/>
            <person name="Zhang B."/>
            <person name="Ji P."/>
            <person name="Bell-Sakyi L."/>
            <person name="Cui X.M."/>
            <person name="Yuan T.T."/>
            <person name="Jiang B.G."/>
            <person name="Yang W.F."/>
            <person name="Lam T.T."/>
            <person name="Chang Q.C."/>
            <person name="Ding S.J."/>
            <person name="Wang X.J."/>
            <person name="Zhu J.G."/>
            <person name="Ruan X.D."/>
            <person name="Zhao L."/>
            <person name="Wei J.T."/>
            <person name="Ye R.Z."/>
            <person name="Que T.C."/>
            <person name="Du C.H."/>
            <person name="Zhou Y.H."/>
            <person name="Cheng J.X."/>
            <person name="Dai P.F."/>
            <person name="Guo W.B."/>
            <person name="Han X.H."/>
            <person name="Huang E.J."/>
            <person name="Li L.F."/>
            <person name="Wei W."/>
            <person name="Gao Y.C."/>
            <person name="Liu J.Z."/>
            <person name="Shao H.Z."/>
            <person name="Wang X."/>
            <person name="Wang C.C."/>
            <person name="Yang T.C."/>
            <person name="Huo Q.B."/>
            <person name="Li W."/>
            <person name="Chen H.Y."/>
            <person name="Chen S.E."/>
            <person name="Zhou L.G."/>
            <person name="Ni X.B."/>
            <person name="Tian J.H."/>
            <person name="Sheng Y."/>
            <person name="Liu T."/>
            <person name="Pan Y.S."/>
            <person name="Xia L.Y."/>
            <person name="Li J."/>
            <person name="Zhao F."/>
            <person name="Cao W.C."/>
        </authorList>
    </citation>
    <scope>NUCLEOTIDE SEQUENCE</scope>
    <source>
        <strain evidence="1">Rmic-2018</strain>
    </source>
</reference>
<name>A0A9J6DBM8_RHIMP</name>
<gene>
    <name evidence="1" type="ORF">HPB51_020036</name>
</gene>
<dbReference type="Proteomes" id="UP000821866">
    <property type="component" value="Chromosome 8"/>
</dbReference>
<reference evidence="1" key="2">
    <citation type="submission" date="2021-09" db="EMBL/GenBank/DDBJ databases">
        <authorList>
            <person name="Jia N."/>
            <person name="Wang J."/>
            <person name="Shi W."/>
            <person name="Du L."/>
            <person name="Sun Y."/>
            <person name="Zhan W."/>
            <person name="Jiang J."/>
            <person name="Wang Q."/>
            <person name="Zhang B."/>
            <person name="Ji P."/>
            <person name="Sakyi L.B."/>
            <person name="Cui X."/>
            <person name="Yuan T."/>
            <person name="Jiang B."/>
            <person name="Yang W."/>
            <person name="Lam T.T.-Y."/>
            <person name="Chang Q."/>
            <person name="Ding S."/>
            <person name="Wang X."/>
            <person name="Zhu J."/>
            <person name="Ruan X."/>
            <person name="Zhao L."/>
            <person name="Wei J."/>
            <person name="Que T."/>
            <person name="Du C."/>
            <person name="Cheng J."/>
            <person name="Dai P."/>
            <person name="Han X."/>
            <person name="Huang E."/>
            <person name="Gao Y."/>
            <person name="Liu J."/>
            <person name="Shao H."/>
            <person name="Ye R."/>
            <person name="Li L."/>
            <person name="Wei W."/>
            <person name="Wang X."/>
            <person name="Wang C."/>
            <person name="Huo Q."/>
            <person name="Li W."/>
            <person name="Guo W."/>
            <person name="Chen H."/>
            <person name="Chen S."/>
            <person name="Zhou L."/>
            <person name="Zhou L."/>
            <person name="Ni X."/>
            <person name="Tian J."/>
            <person name="Zhou Y."/>
            <person name="Sheng Y."/>
            <person name="Liu T."/>
            <person name="Pan Y."/>
            <person name="Xia L."/>
            <person name="Li J."/>
            <person name="Zhao F."/>
            <person name="Cao W."/>
        </authorList>
    </citation>
    <scope>NUCLEOTIDE SEQUENCE</scope>
    <source>
        <strain evidence="1">Rmic-2018</strain>
        <tissue evidence="1">Larvae</tissue>
    </source>
</reference>
<comment type="caution">
    <text evidence="1">The sequence shown here is derived from an EMBL/GenBank/DDBJ whole genome shotgun (WGS) entry which is preliminary data.</text>
</comment>
<dbReference type="EMBL" id="JABSTU010000010">
    <property type="protein sequence ID" value="KAH8019572.1"/>
    <property type="molecule type" value="Genomic_DNA"/>
</dbReference>
<proteinExistence type="predicted"/>
<accession>A0A9J6DBM8</accession>
<organism evidence="1 2">
    <name type="scientific">Rhipicephalus microplus</name>
    <name type="common">Cattle tick</name>
    <name type="synonym">Boophilus microplus</name>
    <dbReference type="NCBI Taxonomy" id="6941"/>
    <lineage>
        <taxon>Eukaryota</taxon>
        <taxon>Metazoa</taxon>
        <taxon>Ecdysozoa</taxon>
        <taxon>Arthropoda</taxon>
        <taxon>Chelicerata</taxon>
        <taxon>Arachnida</taxon>
        <taxon>Acari</taxon>
        <taxon>Parasitiformes</taxon>
        <taxon>Ixodida</taxon>
        <taxon>Ixodoidea</taxon>
        <taxon>Ixodidae</taxon>
        <taxon>Rhipicephalinae</taxon>
        <taxon>Rhipicephalus</taxon>
        <taxon>Boophilus</taxon>
    </lineage>
</organism>
<protein>
    <submittedName>
        <fullName evidence="1">Uncharacterized protein</fullName>
    </submittedName>
</protein>
<evidence type="ECO:0000313" key="1">
    <source>
        <dbReference type="EMBL" id="KAH8019572.1"/>
    </source>
</evidence>
<keyword evidence="2" id="KW-1185">Reference proteome</keyword>